<reference evidence="6 7" key="1">
    <citation type="submission" date="2024-09" db="EMBL/GenBank/DDBJ databases">
        <authorList>
            <person name="Sun Q."/>
            <person name="Mori K."/>
        </authorList>
    </citation>
    <scope>NUCLEOTIDE SEQUENCE [LARGE SCALE GENOMIC DNA]</scope>
    <source>
        <strain evidence="6 7">TBRC 5777</strain>
    </source>
</reference>
<evidence type="ECO:0000313" key="6">
    <source>
        <dbReference type="EMBL" id="MFC0407755.1"/>
    </source>
</evidence>
<evidence type="ECO:0000256" key="3">
    <source>
        <dbReference type="ARBA" id="ARBA00022741"/>
    </source>
</evidence>
<gene>
    <name evidence="6" type="ORF">ACFFGY_05805</name>
</gene>
<evidence type="ECO:0000259" key="5">
    <source>
        <dbReference type="PROSITE" id="PS50893"/>
    </source>
</evidence>
<protein>
    <submittedName>
        <fullName evidence="6">ABC transporter ATP-binding protein</fullName>
    </submittedName>
</protein>
<dbReference type="GO" id="GO:0005524">
    <property type="term" value="F:ATP binding"/>
    <property type="evidence" value="ECO:0007669"/>
    <property type="project" value="UniProtKB-KW"/>
</dbReference>
<dbReference type="SMART" id="SM00382">
    <property type="entry name" value="AAA"/>
    <property type="match status" value="1"/>
</dbReference>
<dbReference type="InterPro" id="IPR008995">
    <property type="entry name" value="Mo/tungstate-bd_C_term_dom"/>
</dbReference>
<dbReference type="InterPro" id="IPR047641">
    <property type="entry name" value="ABC_transpr_MalK/UgpC-like"/>
</dbReference>
<dbReference type="Pfam" id="PF00005">
    <property type="entry name" value="ABC_tran"/>
    <property type="match status" value="1"/>
</dbReference>
<dbReference type="InterPro" id="IPR013611">
    <property type="entry name" value="Transp-assoc_OB_typ2"/>
</dbReference>
<dbReference type="PROSITE" id="PS50893">
    <property type="entry name" value="ABC_TRANSPORTER_2"/>
    <property type="match status" value="1"/>
</dbReference>
<evidence type="ECO:0000256" key="2">
    <source>
        <dbReference type="ARBA" id="ARBA00022448"/>
    </source>
</evidence>
<dbReference type="Gene3D" id="3.40.50.300">
    <property type="entry name" value="P-loop containing nucleotide triphosphate hydrolases"/>
    <property type="match status" value="1"/>
</dbReference>
<dbReference type="SUPFAM" id="SSF50331">
    <property type="entry name" value="MOP-like"/>
    <property type="match status" value="1"/>
</dbReference>
<dbReference type="PANTHER" id="PTHR43875">
    <property type="entry name" value="MALTODEXTRIN IMPORT ATP-BINDING PROTEIN MSMX"/>
    <property type="match status" value="1"/>
</dbReference>
<evidence type="ECO:0000256" key="4">
    <source>
        <dbReference type="ARBA" id="ARBA00022840"/>
    </source>
</evidence>
<keyword evidence="2" id="KW-0813">Transport</keyword>
<name>A0ABV6JQY3_9PROT</name>
<dbReference type="PROSITE" id="PS00211">
    <property type="entry name" value="ABC_TRANSPORTER_1"/>
    <property type="match status" value="1"/>
</dbReference>
<dbReference type="SUPFAM" id="SSF52540">
    <property type="entry name" value="P-loop containing nucleoside triphosphate hydrolases"/>
    <property type="match status" value="1"/>
</dbReference>
<feature type="domain" description="ABC transporter" evidence="5">
    <location>
        <begin position="5"/>
        <end position="241"/>
    </location>
</feature>
<comment type="caution">
    <text evidence="6">The sequence shown here is derived from an EMBL/GenBank/DDBJ whole genome shotgun (WGS) entry which is preliminary data.</text>
</comment>
<dbReference type="EMBL" id="JBHLUN010000005">
    <property type="protein sequence ID" value="MFC0407755.1"/>
    <property type="molecule type" value="Genomic_DNA"/>
</dbReference>
<comment type="similarity">
    <text evidence="1">Belongs to the ABC transporter superfamily.</text>
</comment>
<dbReference type="PANTHER" id="PTHR43875:SF14">
    <property type="entry name" value="ABC TRANSPORTER ATP-BINDING PROTEIN"/>
    <property type="match status" value="1"/>
</dbReference>
<dbReference type="InterPro" id="IPR003439">
    <property type="entry name" value="ABC_transporter-like_ATP-bd"/>
</dbReference>
<proteinExistence type="inferred from homology"/>
<evidence type="ECO:0000313" key="7">
    <source>
        <dbReference type="Proteomes" id="UP001589865"/>
    </source>
</evidence>
<dbReference type="InterPro" id="IPR003593">
    <property type="entry name" value="AAA+_ATPase"/>
</dbReference>
<sequence length="373" mass="40174">MTGVIEVRGLNKSYGSYAATRDVSFRVAEGHTLGLLGPSGCGKTTILRCIAGLETPDSGFISIGGHVVYDSQAGINLAPEKRELGVVFQSYAIWPHMTVAENVGFPLRIRGVPKAERDHRVAELLDVVGLAGFGGRSATQLSGGQQQRVALARALVHRSRLVLFDEALSNLDAQLREHMRVELKLLQQKLGFTAIYVTHDQAEAFGLAETVVLMNRGRIEAAGAARDIFGAPGSAFSARFFGLNLAPGRIERVDPPFAQIDLGQGIRVRGRLGTGEGRLRQGDDAILGIRREHVRLGDRVTAPSAGSELPDSYSGSVRATSFQGLSEELVITLGQHQLRAVQPLSNLRVNDTVPVRLKPEEVFIFPAEDGRGA</sequence>
<dbReference type="InterPro" id="IPR027417">
    <property type="entry name" value="P-loop_NTPase"/>
</dbReference>
<accession>A0ABV6JQY3</accession>
<organism evidence="6 7">
    <name type="scientific">Roseomonas elaeocarpi</name>
    <dbReference type="NCBI Taxonomy" id="907779"/>
    <lineage>
        <taxon>Bacteria</taxon>
        <taxon>Pseudomonadati</taxon>
        <taxon>Pseudomonadota</taxon>
        <taxon>Alphaproteobacteria</taxon>
        <taxon>Acetobacterales</taxon>
        <taxon>Roseomonadaceae</taxon>
        <taxon>Roseomonas</taxon>
    </lineage>
</organism>
<dbReference type="Pfam" id="PF08402">
    <property type="entry name" value="TOBE_2"/>
    <property type="match status" value="1"/>
</dbReference>
<keyword evidence="4 6" id="KW-0067">ATP-binding</keyword>
<keyword evidence="3" id="KW-0547">Nucleotide-binding</keyword>
<dbReference type="InterPro" id="IPR017871">
    <property type="entry name" value="ABC_transporter-like_CS"/>
</dbReference>
<evidence type="ECO:0000256" key="1">
    <source>
        <dbReference type="ARBA" id="ARBA00005417"/>
    </source>
</evidence>
<dbReference type="RefSeq" id="WP_377043483.1">
    <property type="nucleotide sequence ID" value="NZ_JBHLUN010000005.1"/>
</dbReference>
<dbReference type="Proteomes" id="UP001589865">
    <property type="component" value="Unassembled WGS sequence"/>
</dbReference>
<keyword evidence="7" id="KW-1185">Reference proteome</keyword>